<gene>
    <name evidence="2" type="ORF">LZZ85_03430</name>
</gene>
<keyword evidence="3" id="KW-1185">Reference proteome</keyword>
<evidence type="ECO:0000259" key="1">
    <source>
        <dbReference type="Pfam" id="PF26612"/>
    </source>
</evidence>
<dbReference type="Proteomes" id="UP001165367">
    <property type="component" value="Unassembled WGS sequence"/>
</dbReference>
<organism evidence="2 3">
    <name type="scientific">Terrimonas ginsenosidimutans</name>
    <dbReference type="NCBI Taxonomy" id="2908004"/>
    <lineage>
        <taxon>Bacteria</taxon>
        <taxon>Pseudomonadati</taxon>
        <taxon>Bacteroidota</taxon>
        <taxon>Chitinophagia</taxon>
        <taxon>Chitinophagales</taxon>
        <taxon>Chitinophagaceae</taxon>
        <taxon>Terrimonas</taxon>
    </lineage>
</organism>
<feature type="domain" description="DUF8192" evidence="1">
    <location>
        <begin position="156"/>
        <end position="264"/>
    </location>
</feature>
<evidence type="ECO:0000313" key="3">
    <source>
        <dbReference type="Proteomes" id="UP001165367"/>
    </source>
</evidence>
<accession>A0ABS9KLV9</accession>
<reference evidence="2" key="1">
    <citation type="submission" date="2022-01" db="EMBL/GenBank/DDBJ databases">
        <authorList>
            <person name="Jo J.-H."/>
            <person name="Im W.-T."/>
        </authorList>
    </citation>
    <scope>NUCLEOTIDE SEQUENCE</scope>
    <source>
        <strain evidence="2">NA20</strain>
    </source>
</reference>
<name>A0ABS9KLV9_9BACT</name>
<dbReference type="EMBL" id="JAKLTR010000002">
    <property type="protein sequence ID" value="MCG2613311.1"/>
    <property type="molecule type" value="Genomic_DNA"/>
</dbReference>
<sequence length="270" mass="30942">MKRVTRLFFLFILAGFHADPALSQSPDSIRPDYNPRLTNAEAEWLNTHIPDRGDFDFKGKNVAFAELLTGGFYGIGKFTLPLHQKYIFIPGISESFHKLFILTEEEKKQTAGLDAIFVLGNSKHKGKMRRLKRNGLLSYYSNNYPQIPDDAGKDDSPLLSSANAVFFNEVYRYYPDRLPQPFDFTGKKVAIFSRETDIEKVRRIPVSSYVQYVRDRLDESGRCSPEFTYLLTPEQKTETGGYDVVISYRNKIGAPVQGLIDKLKKEYEPQ</sequence>
<dbReference type="RefSeq" id="WP_237868540.1">
    <property type="nucleotide sequence ID" value="NZ_JAKLTR010000002.1"/>
</dbReference>
<comment type="caution">
    <text evidence="2">The sequence shown here is derived from an EMBL/GenBank/DDBJ whole genome shotgun (WGS) entry which is preliminary data.</text>
</comment>
<protein>
    <recommendedName>
        <fullName evidence="1">DUF8192 domain-containing protein</fullName>
    </recommendedName>
</protein>
<dbReference type="Pfam" id="PF26612">
    <property type="entry name" value="DUF8192"/>
    <property type="match status" value="2"/>
</dbReference>
<feature type="domain" description="DUF8192" evidence="1">
    <location>
        <begin position="34"/>
        <end position="129"/>
    </location>
</feature>
<dbReference type="InterPro" id="IPR058505">
    <property type="entry name" value="DUF8192"/>
</dbReference>
<proteinExistence type="predicted"/>
<evidence type="ECO:0000313" key="2">
    <source>
        <dbReference type="EMBL" id="MCG2613311.1"/>
    </source>
</evidence>